<feature type="domain" description="DUF4806" evidence="1">
    <location>
        <begin position="42"/>
        <end position="113"/>
    </location>
</feature>
<dbReference type="InterPro" id="IPR032071">
    <property type="entry name" value="DUF4806"/>
</dbReference>
<keyword evidence="3" id="KW-1185">Reference proteome</keyword>
<organism evidence="2 3">
    <name type="scientific">Paragonimus skrjabini miyazakii</name>
    <dbReference type="NCBI Taxonomy" id="59628"/>
    <lineage>
        <taxon>Eukaryota</taxon>
        <taxon>Metazoa</taxon>
        <taxon>Spiralia</taxon>
        <taxon>Lophotrochozoa</taxon>
        <taxon>Platyhelminthes</taxon>
        <taxon>Trematoda</taxon>
        <taxon>Digenea</taxon>
        <taxon>Plagiorchiida</taxon>
        <taxon>Troglotremata</taxon>
        <taxon>Troglotrematidae</taxon>
        <taxon>Paragonimus</taxon>
    </lineage>
</organism>
<dbReference type="Proteomes" id="UP000822476">
    <property type="component" value="Unassembled WGS sequence"/>
</dbReference>
<dbReference type="Pfam" id="PF16064">
    <property type="entry name" value="DUF4806"/>
    <property type="match status" value="1"/>
</dbReference>
<dbReference type="AlphaFoldDB" id="A0A8S9Z0V1"/>
<gene>
    <name evidence="2" type="ORF">EG68_07379</name>
</gene>
<proteinExistence type="predicted"/>
<dbReference type="PANTHER" id="PTHR34153">
    <property type="entry name" value="SI:CH211-262H13.3-RELATED-RELATED"/>
    <property type="match status" value="1"/>
</dbReference>
<reference evidence="2" key="1">
    <citation type="submission" date="2019-07" db="EMBL/GenBank/DDBJ databases">
        <title>Annotation for the trematode Paragonimus miyazaki's.</title>
        <authorList>
            <person name="Choi Y.-J."/>
        </authorList>
    </citation>
    <scope>NUCLEOTIDE SEQUENCE</scope>
    <source>
        <strain evidence="2">Japan</strain>
    </source>
</reference>
<evidence type="ECO:0000259" key="1">
    <source>
        <dbReference type="Pfam" id="PF16064"/>
    </source>
</evidence>
<comment type="caution">
    <text evidence="2">The sequence shown here is derived from an EMBL/GenBank/DDBJ whole genome shotgun (WGS) entry which is preliminary data.</text>
</comment>
<dbReference type="EMBL" id="JTDE01001339">
    <property type="protein sequence ID" value="KAF7259150.1"/>
    <property type="molecule type" value="Genomic_DNA"/>
</dbReference>
<dbReference type="PANTHER" id="PTHR34153:SF2">
    <property type="entry name" value="SI:CH211-262H13.3-RELATED"/>
    <property type="match status" value="1"/>
</dbReference>
<sequence>MDNLPTQNVRLREEMHAIRLEVNALQYRHAVDSSSKSHRLPVRLPMQTVEEIQVLNVKLENTKMYLLLFDYLSKLGGKSVSDCIGNLVRVTMTDDLAASVNWQGVNNRFSLTSTLFASAIVETVMRHLYVGVSQAIVREKVQRELPLNGPCTHVAQHLSFSLLPLCLAIISPPTSRIPQGNHFRVLRLDATHVTIMQAWKPVSDRE</sequence>
<name>A0A8S9Z0V1_9TREM</name>
<dbReference type="OrthoDB" id="6159834at2759"/>
<evidence type="ECO:0000313" key="2">
    <source>
        <dbReference type="EMBL" id="KAF7259150.1"/>
    </source>
</evidence>
<protein>
    <recommendedName>
        <fullName evidence="1">DUF4806 domain-containing protein</fullName>
    </recommendedName>
</protein>
<accession>A0A8S9Z0V1</accession>
<evidence type="ECO:0000313" key="3">
    <source>
        <dbReference type="Proteomes" id="UP000822476"/>
    </source>
</evidence>